<evidence type="ECO:0000313" key="2">
    <source>
        <dbReference type="Proteomes" id="UP000053477"/>
    </source>
</evidence>
<dbReference type="Proteomes" id="UP000053477">
    <property type="component" value="Unassembled WGS sequence"/>
</dbReference>
<gene>
    <name evidence="1" type="ORF">SCHPADRAFT_679584</name>
</gene>
<reference evidence="1 2" key="1">
    <citation type="submission" date="2015-04" db="EMBL/GenBank/DDBJ databases">
        <title>Complete genome sequence of Schizopora paradoxa KUC8140, a cosmopolitan wood degrader in East Asia.</title>
        <authorList>
            <consortium name="DOE Joint Genome Institute"/>
            <person name="Min B."/>
            <person name="Park H."/>
            <person name="Jang Y."/>
            <person name="Kim J.-J."/>
            <person name="Kim K.H."/>
            <person name="Pangilinan J."/>
            <person name="Lipzen A."/>
            <person name="Riley R."/>
            <person name="Grigoriev I.V."/>
            <person name="Spatafora J.W."/>
            <person name="Choi I.-G."/>
        </authorList>
    </citation>
    <scope>NUCLEOTIDE SEQUENCE [LARGE SCALE GENOMIC DNA]</scope>
    <source>
        <strain evidence="1 2">KUC8140</strain>
    </source>
</reference>
<sequence>MAIMSKIKSFEPLIDFWQTCWLRRDSDGRANSSSTAELAARRATAELLQTMSTKESASERFCVRGGSNFAKSVEDFGRARKKGDRAYQADSKVTRHQAFFSFSSVYRCLW</sequence>
<keyword evidence="2" id="KW-1185">Reference proteome</keyword>
<accession>A0A0H2R4H6</accession>
<name>A0A0H2R4H6_9AGAM</name>
<evidence type="ECO:0000313" key="1">
    <source>
        <dbReference type="EMBL" id="KLO06734.1"/>
    </source>
</evidence>
<dbReference type="EMBL" id="KQ086184">
    <property type="protein sequence ID" value="KLO06734.1"/>
    <property type="molecule type" value="Genomic_DNA"/>
</dbReference>
<proteinExistence type="predicted"/>
<organism evidence="1 2">
    <name type="scientific">Schizopora paradoxa</name>
    <dbReference type="NCBI Taxonomy" id="27342"/>
    <lineage>
        <taxon>Eukaryota</taxon>
        <taxon>Fungi</taxon>
        <taxon>Dikarya</taxon>
        <taxon>Basidiomycota</taxon>
        <taxon>Agaricomycotina</taxon>
        <taxon>Agaricomycetes</taxon>
        <taxon>Hymenochaetales</taxon>
        <taxon>Schizoporaceae</taxon>
        <taxon>Schizopora</taxon>
    </lineage>
</organism>
<dbReference type="InParanoid" id="A0A0H2R4H6"/>
<protein>
    <submittedName>
        <fullName evidence="1">Uncharacterized protein</fullName>
    </submittedName>
</protein>
<dbReference type="AlphaFoldDB" id="A0A0H2R4H6"/>